<feature type="signal peptide" evidence="1">
    <location>
        <begin position="1"/>
        <end position="30"/>
    </location>
</feature>
<dbReference type="AlphaFoldDB" id="A0A7S3BVZ8"/>
<protein>
    <submittedName>
        <fullName evidence="3">Uncharacterized protein</fullName>
    </submittedName>
</protein>
<accession>A0A7S3BVZ8</accession>
<organism evidence="3">
    <name type="scientific">Prasinoderma singulare</name>
    <dbReference type="NCBI Taxonomy" id="676789"/>
    <lineage>
        <taxon>Eukaryota</taxon>
        <taxon>Viridiplantae</taxon>
        <taxon>Prasinodermophyta</taxon>
        <taxon>Prasinodermophyceae</taxon>
        <taxon>Prasinodermales</taxon>
        <taxon>Prasinodermaceae</taxon>
        <taxon>Prasinoderma</taxon>
    </lineage>
</organism>
<dbReference type="EMBL" id="HBHY01015341">
    <property type="protein sequence ID" value="CAE0144494.1"/>
    <property type="molecule type" value="Transcribed_RNA"/>
</dbReference>
<gene>
    <name evidence="2" type="ORF">PSIN1315_LOCUS9890</name>
    <name evidence="3" type="ORF">PSIN1315_LOCUS9891</name>
</gene>
<feature type="chain" id="PRO_5036403915" evidence="1">
    <location>
        <begin position="31"/>
        <end position="374"/>
    </location>
</feature>
<dbReference type="EMBL" id="HBHY01015343">
    <property type="protein sequence ID" value="CAE0144497.1"/>
    <property type="molecule type" value="Transcribed_RNA"/>
</dbReference>
<evidence type="ECO:0000256" key="1">
    <source>
        <dbReference type="SAM" id="SignalP"/>
    </source>
</evidence>
<evidence type="ECO:0000313" key="3">
    <source>
        <dbReference type="EMBL" id="CAE0144497.1"/>
    </source>
</evidence>
<evidence type="ECO:0000313" key="2">
    <source>
        <dbReference type="EMBL" id="CAE0144494.1"/>
    </source>
</evidence>
<name>A0A7S3BVZ8_9VIRI</name>
<keyword evidence="1" id="KW-0732">Signal</keyword>
<sequence length="374" mass="42083">MRRGVVRLAARSLLLLVAAAGLGDGGVAQGAVIEHGVHAGASWPLPSRGCEPAVVFTQAAVEHSVRALVAAADSFSPFEHLYVRDVFHRDVYACMMHLLPPAEAYTRSHHLSNLHEDGPDIPVRYQTRIRVPPRIGPKEISVAKDYMNATARAFWGAWERHYGAHGDFSAALMERFRGALTDRTPRFAEQDLFVSTDFFQWDTPGTAFEPHSELRDQWLTFIFFLPVGYSHDDMATRLLAPRDDKLAWIREQQASDTHFGGMHPPMDVFYPVDAYPQAKFLPNSMVSFVPCLDSWHSVIPASADRHTISGCIGTWPDNNVRKTFCRRQPTVEQLGFERVARDSWLEEWLRKAARRGEADWALAADESAEDETNE</sequence>
<reference evidence="3" key="1">
    <citation type="submission" date="2021-01" db="EMBL/GenBank/DDBJ databases">
        <authorList>
            <person name="Corre E."/>
            <person name="Pelletier E."/>
            <person name="Niang G."/>
            <person name="Scheremetjew M."/>
            <person name="Finn R."/>
            <person name="Kale V."/>
            <person name="Holt S."/>
            <person name="Cochrane G."/>
            <person name="Meng A."/>
            <person name="Brown T."/>
            <person name="Cohen L."/>
        </authorList>
    </citation>
    <scope>NUCLEOTIDE SEQUENCE</scope>
    <source>
        <strain evidence="3">RCC927</strain>
    </source>
</reference>
<proteinExistence type="predicted"/>